<evidence type="ECO:0000256" key="1">
    <source>
        <dbReference type="SAM" id="MobiDB-lite"/>
    </source>
</evidence>
<feature type="region of interest" description="Disordered" evidence="1">
    <location>
        <begin position="1"/>
        <end position="49"/>
    </location>
</feature>
<reference evidence="2 3" key="1">
    <citation type="journal article" date="2018" name="PLoS ONE">
        <title>The draft genome of Kipferlia bialata reveals reductive genome evolution in fornicate parasites.</title>
        <authorList>
            <person name="Tanifuji G."/>
            <person name="Takabayashi S."/>
            <person name="Kume K."/>
            <person name="Takagi M."/>
            <person name="Nakayama T."/>
            <person name="Kamikawa R."/>
            <person name="Inagaki Y."/>
            <person name="Hashimoto T."/>
        </authorList>
    </citation>
    <scope>NUCLEOTIDE SEQUENCE [LARGE SCALE GENOMIC DNA]</scope>
    <source>
        <strain evidence="2">NY0173</strain>
    </source>
</reference>
<feature type="compositionally biased region" description="Basic and acidic residues" evidence="1">
    <location>
        <begin position="8"/>
        <end position="22"/>
    </location>
</feature>
<feature type="non-terminal residue" evidence="2">
    <location>
        <position position="1"/>
    </location>
</feature>
<proteinExistence type="predicted"/>
<dbReference type="Proteomes" id="UP000265618">
    <property type="component" value="Unassembled WGS sequence"/>
</dbReference>
<evidence type="ECO:0000313" key="3">
    <source>
        <dbReference type="Proteomes" id="UP000265618"/>
    </source>
</evidence>
<accession>A0A9K3GPJ1</accession>
<dbReference type="EMBL" id="BDIP01005625">
    <property type="protein sequence ID" value="GIQ89970.1"/>
    <property type="molecule type" value="Genomic_DNA"/>
</dbReference>
<dbReference type="AlphaFoldDB" id="A0A9K3GPJ1"/>
<evidence type="ECO:0000313" key="2">
    <source>
        <dbReference type="EMBL" id="GIQ89970.1"/>
    </source>
</evidence>
<sequence length="82" mass="8919">MSEAIATDADKTERERESERETSSSTPAGRSGRHRRGRGQDDKDDADSMIAKLRSVDAIDVAEGATLANMDQTTLDAMYDAI</sequence>
<keyword evidence="3" id="KW-1185">Reference proteome</keyword>
<name>A0A9K3GPJ1_9EUKA</name>
<organism evidence="2 3">
    <name type="scientific">Kipferlia bialata</name>
    <dbReference type="NCBI Taxonomy" id="797122"/>
    <lineage>
        <taxon>Eukaryota</taxon>
        <taxon>Metamonada</taxon>
        <taxon>Carpediemonas-like organisms</taxon>
        <taxon>Kipferlia</taxon>
    </lineage>
</organism>
<gene>
    <name evidence="2" type="ORF">KIPB_012596</name>
</gene>
<comment type="caution">
    <text evidence="2">The sequence shown here is derived from an EMBL/GenBank/DDBJ whole genome shotgun (WGS) entry which is preliminary data.</text>
</comment>
<protein>
    <submittedName>
        <fullName evidence="2">Uncharacterized protein</fullName>
    </submittedName>
</protein>